<dbReference type="SUPFAM" id="SSF56425">
    <property type="entry name" value="Succinate dehydrogenase/fumarate reductase flavoprotein, catalytic domain"/>
    <property type="match status" value="1"/>
</dbReference>
<dbReference type="EMBL" id="JBHTBR010000002">
    <property type="protein sequence ID" value="MFC7291004.1"/>
    <property type="molecule type" value="Genomic_DNA"/>
</dbReference>
<keyword evidence="7 11" id="KW-0274">FAD</keyword>
<dbReference type="Pfam" id="PF00890">
    <property type="entry name" value="FAD_binding_2"/>
    <property type="match status" value="1"/>
</dbReference>
<keyword evidence="8 11" id="KW-0560">Oxidoreductase</keyword>
<comment type="function">
    <text evidence="11">Catalyzes the oxidation of L-aspartate to iminoaspartate.</text>
</comment>
<evidence type="ECO:0000256" key="7">
    <source>
        <dbReference type="ARBA" id="ARBA00022827"/>
    </source>
</evidence>
<dbReference type="EC" id="1.4.3.16" evidence="4 10"/>
<comment type="caution">
    <text evidence="14">The sequence shown here is derived from an EMBL/GenBank/DDBJ whole genome shotgun (WGS) entry which is preliminary data.</text>
</comment>
<dbReference type="InterPro" id="IPR036188">
    <property type="entry name" value="FAD/NAD-bd_sf"/>
</dbReference>
<protein>
    <recommendedName>
        <fullName evidence="4 10">L-aspartate oxidase</fullName>
        <ecNumber evidence="4 10">1.4.3.16</ecNumber>
    </recommendedName>
</protein>
<dbReference type="SUPFAM" id="SSF46977">
    <property type="entry name" value="Succinate dehydrogenase/fumarate reductase flavoprotein C-terminal domain"/>
    <property type="match status" value="1"/>
</dbReference>
<evidence type="ECO:0000256" key="10">
    <source>
        <dbReference type="NCBIfam" id="TIGR00551"/>
    </source>
</evidence>
<comment type="pathway">
    <text evidence="2 11">Cofactor biosynthesis; NAD(+) biosynthesis; iminoaspartate from L-aspartate (oxidase route): step 1/1.</text>
</comment>
<evidence type="ECO:0000256" key="6">
    <source>
        <dbReference type="ARBA" id="ARBA00022642"/>
    </source>
</evidence>
<keyword evidence="5 11" id="KW-0285">Flavoprotein</keyword>
<evidence type="ECO:0000259" key="12">
    <source>
        <dbReference type="Pfam" id="PF00890"/>
    </source>
</evidence>
<dbReference type="Gene3D" id="1.20.58.100">
    <property type="entry name" value="Fumarate reductase/succinate dehydrogenase flavoprotein-like, C-terminal domain"/>
    <property type="match status" value="1"/>
</dbReference>
<dbReference type="GO" id="GO:0008734">
    <property type="term" value="F:L-aspartate oxidase activity"/>
    <property type="evidence" value="ECO:0007669"/>
    <property type="project" value="UniProtKB-EC"/>
</dbReference>
<dbReference type="PIRSF" id="PIRSF000171">
    <property type="entry name" value="SDHA_APRA_LASPO"/>
    <property type="match status" value="1"/>
</dbReference>
<evidence type="ECO:0000256" key="1">
    <source>
        <dbReference type="ARBA" id="ARBA00001974"/>
    </source>
</evidence>
<keyword evidence="6 11" id="KW-0662">Pyridine nucleotide biosynthesis</keyword>
<dbReference type="Proteomes" id="UP001596492">
    <property type="component" value="Unassembled WGS sequence"/>
</dbReference>
<evidence type="ECO:0000256" key="2">
    <source>
        <dbReference type="ARBA" id="ARBA00004950"/>
    </source>
</evidence>
<comment type="catalytic activity">
    <reaction evidence="9">
        <text>L-aspartate + O2 = iminosuccinate + H2O2</text>
        <dbReference type="Rhea" id="RHEA:25876"/>
        <dbReference type="ChEBI" id="CHEBI:15379"/>
        <dbReference type="ChEBI" id="CHEBI:16240"/>
        <dbReference type="ChEBI" id="CHEBI:29991"/>
        <dbReference type="ChEBI" id="CHEBI:77875"/>
        <dbReference type="EC" id="1.4.3.16"/>
    </reaction>
    <physiologicalReaction direction="left-to-right" evidence="9">
        <dbReference type="Rhea" id="RHEA:25877"/>
    </physiologicalReaction>
</comment>
<dbReference type="InterPro" id="IPR005288">
    <property type="entry name" value="NadB"/>
</dbReference>
<dbReference type="Gene3D" id="3.90.700.10">
    <property type="entry name" value="Succinate dehydrogenase/fumarate reductase flavoprotein, catalytic domain"/>
    <property type="match status" value="1"/>
</dbReference>
<dbReference type="NCBIfam" id="TIGR00551">
    <property type="entry name" value="nadB"/>
    <property type="match status" value="1"/>
</dbReference>
<dbReference type="RefSeq" id="WP_382166206.1">
    <property type="nucleotide sequence ID" value="NZ_JBHTBR010000002.1"/>
</dbReference>
<dbReference type="InterPro" id="IPR003953">
    <property type="entry name" value="FAD-dep_OxRdtase_2_FAD-bd"/>
</dbReference>
<accession>A0ABW2IJ85</accession>
<evidence type="ECO:0000313" key="15">
    <source>
        <dbReference type="Proteomes" id="UP001596492"/>
    </source>
</evidence>
<sequence length="525" mass="55359">MTVISHSNTSSPDADILIVGAGLAGLFLALKLAPRKCTVISPAPLGTAASSAWAQGGLAAALHPADSPELHAKDTIAAGSHLVEPVVASLIATHGPARVRDLLELGVPFDRTENGALALSLEAAHSHPRVARVAGDLAGQAIMQALVNAARQAKHITLIEGIKAVSLLQDSNGRIGGIVSEDVQTHEIGRMTALETVVCAGGSGGLFQVTTNPRSSRGDAIAMAYECGALIADPEFVQFHPTAIDVDRDPAPLATEALRGEGAVLRDRSGRRFMFDYHEKGELAPRDEVARAIFSERMAGRGAFLDTIAAVGDDFPHHFPTVFAACQAAGIDPRKDHIPIAPAAHYHMGGVVSDIWGRTTLDGLSVCGESSSTGAHGANRLASNSLLEAVVFADRIATRLREATLSATQGELLGQPPIDLSAESLATLRKLMADHAGVSRNKEGLTTLSEWIEMKEETRGGARALTVSRLIARAALAREESRGGHYRTDFPNEKPPARTYVRRGDDLHPIITTIPMDSTNTLKAS</sequence>
<evidence type="ECO:0000256" key="11">
    <source>
        <dbReference type="RuleBase" id="RU362049"/>
    </source>
</evidence>
<comment type="cofactor">
    <cofactor evidence="1 11">
        <name>FAD</name>
        <dbReference type="ChEBI" id="CHEBI:57692"/>
    </cofactor>
</comment>
<dbReference type="Pfam" id="PF02910">
    <property type="entry name" value="Succ_DH_flav_C"/>
    <property type="match status" value="1"/>
</dbReference>
<feature type="domain" description="FAD-dependent oxidoreductase 2 FAD-binding" evidence="12">
    <location>
        <begin position="15"/>
        <end position="386"/>
    </location>
</feature>
<dbReference type="InterPro" id="IPR027477">
    <property type="entry name" value="Succ_DH/fumarate_Rdtase_cat_sf"/>
</dbReference>
<evidence type="ECO:0000256" key="9">
    <source>
        <dbReference type="ARBA" id="ARBA00048305"/>
    </source>
</evidence>
<reference evidence="15" key="1">
    <citation type="journal article" date="2019" name="Int. J. Syst. Evol. Microbiol.">
        <title>The Global Catalogue of Microorganisms (GCM) 10K type strain sequencing project: providing services to taxonomists for standard genome sequencing and annotation.</title>
        <authorList>
            <consortium name="The Broad Institute Genomics Platform"/>
            <consortium name="The Broad Institute Genome Sequencing Center for Infectious Disease"/>
            <person name="Wu L."/>
            <person name="Ma J."/>
        </authorList>
    </citation>
    <scope>NUCLEOTIDE SEQUENCE [LARGE SCALE GENOMIC DNA]</scope>
    <source>
        <strain evidence="15">CCUG 51308</strain>
    </source>
</reference>
<organism evidence="14 15">
    <name type="scientific">Hirschia litorea</name>
    <dbReference type="NCBI Taxonomy" id="1199156"/>
    <lineage>
        <taxon>Bacteria</taxon>
        <taxon>Pseudomonadati</taxon>
        <taxon>Pseudomonadota</taxon>
        <taxon>Alphaproteobacteria</taxon>
        <taxon>Hyphomonadales</taxon>
        <taxon>Hyphomonadaceae</taxon>
        <taxon>Hirschia</taxon>
    </lineage>
</organism>
<comment type="similarity">
    <text evidence="3 11">Belongs to the FAD-dependent oxidoreductase 2 family. NadB subfamily.</text>
</comment>
<gene>
    <name evidence="14" type="ORF">ACFQS8_05210</name>
</gene>
<evidence type="ECO:0000256" key="5">
    <source>
        <dbReference type="ARBA" id="ARBA00022630"/>
    </source>
</evidence>
<proteinExistence type="inferred from homology"/>
<dbReference type="NCBIfam" id="NF005701">
    <property type="entry name" value="PRK07512.1"/>
    <property type="match status" value="1"/>
</dbReference>
<dbReference type="PANTHER" id="PTHR42716:SF2">
    <property type="entry name" value="L-ASPARTATE OXIDASE, CHLOROPLASTIC"/>
    <property type="match status" value="1"/>
</dbReference>
<dbReference type="Gene3D" id="3.50.50.60">
    <property type="entry name" value="FAD/NAD(P)-binding domain"/>
    <property type="match status" value="1"/>
</dbReference>
<feature type="domain" description="Fumarate reductase/succinate dehydrogenase flavoprotein-like C-terminal" evidence="13">
    <location>
        <begin position="463"/>
        <end position="492"/>
    </location>
</feature>
<evidence type="ECO:0000259" key="13">
    <source>
        <dbReference type="Pfam" id="PF02910"/>
    </source>
</evidence>
<evidence type="ECO:0000256" key="3">
    <source>
        <dbReference type="ARBA" id="ARBA00008562"/>
    </source>
</evidence>
<dbReference type="PANTHER" id="PTHR42716">
    <property type="entry name" value="L-ASPARTATE OXIDASE"/>
    <property type="match status" value="1"/>
</dbReference>
<dbReference type="SUPFAM" id="SSF51905">
    <property type="entry name" value="FAD/NAD(P)-binding domain"/>
    <property type="match status" value="1"/>
</dbReference>
<evidence type="ECO:0000313" key="14">
    <source>
        <dbReference type="EMBL" id="MFC7291004.1"/>
    </source>
</evidence>
<comment type="subcellular location">
    <subcellularLocation>
        <location evidence="11">Cytoplasm</location>
    </subcellularLocation>
</comment>
<dbReference type="InterPro" id="IPR037099">
    <property type="entry name" value="Fum_R/Succ_DH_flav-like_C_sf"/>
</dbReference>
<evidence type="ECO:0000256" key="8">
    <source>
        <dbReference type="ARBA" id="ARBA00023002"/>
    </source>
</evidence>
<keyword evidence="15" id="KW-1185">Reference proteome</keyword>
<dbReference type="InterPro" id="IPR015939">
    <property type="entry name" value="Fum_Rdtase/Succ_DH_flav-like_C"/>
</dbReference>
<evidence type="ECO:0000256" key="4">
    <source>
        <dbReference type="ARBA" id="ARBA00012173"/>
    </source>
</evidence>
<name>A0ABW2IJ85_9PROT</name>